<dbReference type="Proteomes" id="UP000193944">
    <property type="component" value="Unassembled WGS sequence"/>
</dbReference>
<evidence type="ECO:0000256" key="7">
    <source>
        <dbReference type="PROSITE-ProRule" id="PRU00259"/>
    </source>
</evidence>
<reference evidence="8 9" key="1">
    <citation type="submission" date="2016-08" db="EMBL/GenBank/DDBJ databases">
        <title>A Parts List for Fungal Cellulosomes Revealed by Comparative Genomics.</title>
        <authorList>
            <consortium name="DOE Joint Genome Institute"/>
            <person name="Haitjema C.H."/>
            <person name="Gilmore S.P."/>
            <person name="Henske J.K."/>
            <person name="Solomon K.V."/>
            <person name="De Groot R."/>
            <person name="Kuo A."/>
            <person name="Mondo S.J."/>
            <person name="Salamov A.A."/>
            <person name="Labutti K."/>
            <person name="Zhao Z."/>
            <person name="Chiniquy J."/>
            <person name="Barry K."/>
            <person name="Brewer H.M."/>
            <person name="Purvine S.O."/>
            <person name="Wright A.T."/>
            <person name="Boxma B."/>
            <person name="Van Alen T."/>
            <person name="Hackstein J.H."/>
            <person name="Baker S.E."/>
            <person name="Grigoriev I.V."/>
            <person name="O'Malley M.A."/>
        </authorList>
    </citation>
    <scope>NUCLEOTIDE SEQUENCE [LARGE SCALE GENOMIC DNA]</scope>
    <source>
        <strain evidence="8 9">S4</strain>
    </source>
</reference>
<dbReference type="SUPFAM" id="SSF48371">
    <property type="entry name" value="ARM repeat"/>
    <property type="match status" value="2"/>
</dbReference>
<proteinExistence type="predicted"/>
<dbReference type="GO" id="GO:0005085">
    <property type="term" value="F:guanyl-nucleotide exchange factor activity"/>
    <property type="evidence" value="ECO:0007669"/>
    <property type="project" value="InterPro"/>
</dbReference>
<dbReference type="InterPro" id="IPR040144">
    <property type="entry name" value="RAP1GDS1"/>
</dbReference>
<sequence length="761" mass="85689">MSLQETIDNAYNITDYEAFGEIISNAKNEDPDKLIEAGILKLMINYFEKFDNIPKEDFEKYWLQAIKCFELIAEMAKIESTRTPIGESGIVAVIAKVHKGYNKECFGNEAVFKLSSSTYIQILRAYANICFDNEKNRDLIFEAHAIEKIVPFLQQTEDLKLVQIACGALCNISMDNEPIQNEICVNGGVGFLRSLILLSRDSDDETYKDIAHASLRVVLNLVETECGLQNFISSGILQLMITLTKQYMYEMKNKINVSQNLQIIEIIINILDTVVENENVQRVILEEDLLEPLLLLIEFMPDKDIFDDEEDETSFHDLKKCTCKSVISVTTNDVCMNSMLNESKQYNRFVNWMINDLDNNSPEMEEIKSTGAYCLGNLARSDESCIKLVQDYKIMDPIMKLLRSKVKLFEGEGQPSRESMKVLHALVGTLKNLCLAADNRAIIGETGLIELISPLLTTIFAQPIHYLCVGIIKNLCGLCETNAVRFMTGKPPVENAVVSEIDNPETIPYSNLITLLSRSTSENDTHVRNEGSRVIVNLVKSLWKKKEEYLLLYIINHSGVSCLLSLILGVPILKSKDSMNEYENEESDDGRGVRFDQVPTSPQIFPILQNEGILALILLFNTHEKETMELVKKNESALVPQILEIIKLPTAKRRGSSSAINLKGNLLDKDASRSSLASLNTTSVPNELKNNACILLNHLCNDADLKNKYKNDILETLNSLEEDISGSNSNIDFVEDENTTYAGIKPDLLRELVTQLKNKVE</sequence>
<dbReference type="InterPro" id="IPR016024">
    <property type="entry name" value="ARM-type_fold"/>
</dbReference>
<dbReference type="PANTHER" id="PTHR10957">
    <property type="entry name" value="RAP1 GTPASE-GDP DISSOCIATION STIMULATOR 1"/>
    <property type="match status" value="1"/>
</dbReference>
<dbReference type="GO" id="GO:0005783">
    <property type="term" value="C:endoplasmic reticulum"/>
    <property type="evidence" value="ECO:0007669"/>
    <property type="project" value="UniProtKB-SubCell"/>
</dbReference>
<reference evidence="8 9" key="2">
    <citation type="submission" date="2016-08" db="EMBL/GenBank/DDBJ databases">
        <title>Pervasive Adenine N6-methylation of Active Genes in Fungi.</title>
        <authorList>
            <consortium name="DOE Joint Genome Institute"/>
            <person name="Mondo S.J."/>
            <person name="Dannebaum R.O."/>
            <person name="Kuo R.C."/>
            <person name="Labutti K."/>
            <person name="Haridas S."/>
            <person name="Kuo A."/>
            <person name="Salamov A."/>
            <person name="Ahrendt S.R."/>
            <person name="Lipzen A."/>
            <person name="Sullivan W."/>
            <person name="Andreopoulos W.B."/>
            <person name="Clum A."/>
            <person name="Lindquist E."/>
            <person name="Daum C."/>
            <person name="Ramamoorthy G.K."/>
            <person name="Gryganskyi A."/>
            <person name="Culley D."/>
            <person name="Magnuson J.K."/>
            <person name="James T.Y."/>
            <person name="O'Malley M.A."/>
            <person name="Stajich J.E."/>
            <person name="Spatafora J.W."/>
            <person name="Visel A."/>
            <person name="Grigoriev I.V."/>
        </authorList>
    </citation>
    <scope>NUCLEOTIDE SEQUENCE [LARGE SCALE GENOMIC DNA]</scope>
    <source>
        <strain evidence="8 9">S4</strain>
    </source>
</reference>
<keyword evidence="5" id="KW-0256">Endoplasmic reticulum</keyword>
<evidence type="ECO:0000256" key="5">
    <source>
        <dbReference type="ARBA" id="ARBA00022824"/>
    </source>
</evidence>
<dbReference type="Gene3D" id="1.25.10.10">
    <property type="entry name" value="Leucine-rich Repeat Variant"/>
    <property type="match status" value="2"/>
</dbReference>
<dbReference type="AlphaFoldDB" id="A0A1Y1XI79"/>
<keyword evidence="4" id="KW-0963">Cytoplasm</keyword>
<protein>
    <submittedName>
        <fullName evidence="8">ARM repeat-containing protein</fullName>
    </submittedName>
</protein>
<dbReference type="Pfam" id="PF00514">
    <property type="entry name" value="Arm"/>
    <property type="match status" value="1"/>
</dbReference>
<dbReference type="OrthoDB" id="26149at2759"/>
<comment type="caution">
    <text evidence="8">The sequence shown here is derived from an EMBL/GenBank/DDBJ whole genome shotgun (WGS) entry which is preliminary data.</text>
</comment>
<keyword evidence="9" id="KW-1185">Reference proteome</keyword>
<name>A0A1Y1XI79_9FUNG</name>
<feature type="repeat" description="ARM" evidence="7">
    <location>
        <begin position="144"/>
        <end position="177"/>
    </location>
</feature>
<dbReference type="EMBL" id="MCFG01000036">
    <property type="protein sequence ID" value="ORX85402.1"/>
    <property type="molecule type" value="Genomic_DNA"/>
</dbReference>
<dbReference type="SMART" id="SM00185">
    <property type="entry name" value="ARM"/>
    <property type="match status" value="4"/>
</dbReference>
<dbReference type="GO" id="GO:0005829">
    <property type="term" value="C:cytosol"/>
    <property type="evidence" value="ECO:0007669"/>
    <property type="project" value="UniProtKB-SubCell"/>
</dbReference>
<dbReference type="STRING" id="1754192.A0A1Y1XI79"/>
<evidence type="ECO:0000256" key="4">
    <source>
        <dbReference type="ARBA" id="ARBA00022490"/>
    </source>
</evidence>
<evidence type="ECO:0000256" key="1">
    <source>
        <dbReference type="ARBA" id="ARBA00004173"/>
    </source>
</evidence>
<evidence type="ECO:0000256" key="3">
    <source>
        <dbReference type="ARBA" id="ARBA00004514"/>
    </source>
</evidence>
<dbReference type="InterPro" id="IPR011989">
    <property type="entry name" value="ARM-like"/>
</dbReference>
<comment type="subcellular location">
    <subcellularLocation>
        <location evidence="3">Cytoplasm</location>
        <location evidence="3">Cytosol</location>
    </subcellularLocation>
    <subcellularLocation>
        <location evidence="2">Endoplasmic reticulum</location>
    </subcellularLocation>
    <subcellularLocation>
        <location evidence="1">Mitochondrion</location>
    </subcellularLocation>
</comment>
<evidence type="ECO:0000256" key="6">
    <source>
        <dbReference type="ARBA" id="ARBA00023128"/>
    </source>
</evidence>
<dbReference type="PROSITE" id="PS50176">
    <property type="entry name" value="ARM_REPEAT"/>
    <property type="match status" value="1"/>
</dbReference>
<dbReference type="InterPro" id="IPR000225">
    <property type="entry name" value="Armadillo"/>
</dbReference>
<organism evidence="8 9">
    <name type="scientific">Anaeromyces robustus</name>
    <dbReference type="NCBI Taxonomy" id="1754192"/>
    <lineage>
        <taxon>Eukaryota</taxon>
        <taxon>Fungi</taxon>
        <taxon>Fungi incertae sedis</taxon>
        <taxon>Chytridiomycota</taxon>
        <taxon>Chytridiomycota incertae sedis</taxon>
        <taxon>Neocallimastigomycetes</taxon>
        <taxon>Neocallimastigales</taxon>
        <taxon>Neocallimastigaceae</taxon>
        <taxon>Anaeromyces</taxon>
    </lineage>
</organism>
<accession>A0A1Y1XI79</accession>
<keyword evidence="6" id="KW-0496">Mitochondrion</keyword>
<dbReference type="GO" id="GO:0005739">
    <property type="term" value="C:mitochondrion"/>
    <property type="evidence" value="ECO:0007669"/>
    <property type="project" value="UniProtKB-SubCell"/>
</dbReference>
<gene>
    <name evidence="8" type="ORF">BCR32DRAFT_265676</name>
</gene>
<evidence type="ECO:0000256" key="2">
    <source>
        <dbReference type="ARBA" id="ARBA00004240"/>
    </source>
</evidence>
<evidence type="ECO:0000313" key="8">
    <source>
        <dbReference type="EMBL" id="ORX85402.1"/>
    </source>
</evidence>
<evidence type="ECO:0000313" key="9">
    <source>
        <dbReference type="Proteomes" id="UP000193944"/>
    </source>
</evidence>